<evidence type="ECO:0000313" key="2">
    <source>
        <dbReference type="Proteomes" id="UP000683422"/>
    </source>
</evidence>
<protein>
    <submittedName>
        <fullName evidence="1">Helicase</fullName>
    </submittedName>
</protein>
<accession>A0A8F2IFE0</accession>
<dbReference type="KEGG" id="vg:80020488"/>
<dbReference type="RefSeq" id="YP_010755817.1">
    <property type="nucleotide sequence ID" value="NC_073474.1"/>
</dbReference>
<name>A0A8F2IFE0_9CAUD</name>
<keyword evidence="1" id="KW-0067">ATP-binding</keyword>
<organism evidence="1 2">
    <name type="scientific">Gordonia phage VanLee</name>
    <dbReference type="NCBI Taxonomy" id="2845816"/>
    <lineage>
        <taxon>Viruses</taxon>
        <taxon>Duplodnaviria</taxon>
        <taxon>Heunggongvirae</taxon>
        <taxon>Uroviricota</taxon>
        <taxon>Caudoviricetes</taxon>
        <taxon>Kruegerviridae</taxon>
        <taxon>Vanleevirus</taxon>
        <taxon>Vanleevirus vanlee</taxon>
    </lineage>
</organism>
<keyword evidence="1" id="KW-0547">Nucleotide-binding</keyword>
<proteinExistence type="predicted"/>
<gene>
    <name evidence="1" type="primary">76</name>
    <name evidence="1" type="ORF">SEA_VANLEE_76</name>
</gene>
<reference evidence="1" key="1">
    <citation type="submission" date="2021-04" db="EMBL/GenBank/DDBJ databases">
        <authorList>
            <person name="Barnhill K.B."/>
            <person name="Biggs A.M."/>
            <person name="Bland J."/>
            <person name="Choudhary H.M."/>
            <person name="Crogan R.E."/>
            <person name="Finocchiaro A.B."/>
            <person name="Franco V."/>
            <person name="Fuller T.A."/>
            <person name="Hanwacker C.G."/>
            <person name="Howard Z.E."/>
            <person name="Iqbal M."/>
            <person name="Mathew A.M."/>
            <person name="Miller S."/>
            <person name="Padhye S."/>
            <person name="Rainey E."/>
            <person name="Rodriguez A."/>
            <person name="Stewart E."/>
            <person name="Otero L.A."/>
            <person name="Chase M.A."/>
            <person name="Pollenz R.S."/>
            <person name="Garlena R.A."/>
            <person name="Russell D.A."/>
            <person name="Jacobs-Sera D."/>
            <person name="Hatfull G.F."/>
        </authorList>
    </citation>
    <scope>NUCLEOTIDE SEQUENCE</scope>
</reference>
<sequence length="64" mass="6902">MTPEEVHAIAAERGIELTPWQRQAVEVYCAGGLVVWGRRAGQSTLHSLMAEAARRAGITVVGRS</sequence>
<dbReference type="EMBL" id="MZ028627">
    <property type="protein sequence ID" value="QWS68193.1"/>
    <property type="molecule type" value="Genomic_DNA"/>
</dbReference>
<keyword evidence="1" id="KW-0347">Helicase</keyword>
<dbReference type="GeneID" id="80020488"/>
<dbReference type="Proteomes" id="UP000683422">
    <property type="component" value="Segment"/>
</dbReference>
<evidence type="ECO:0000313" key="1">
    <source>
        <dbReference type="EMBL" id="QWS68193.1"/>
    </source>
</evidence>
<dbReference type="GO" id="GO:0004386">
    <property type="term" value="F:helicase activity"/>
    <property type="evidence" value="ECO:0007669"/>
    <property type="project" value="UniProtKB-KW"/>
</dbReference>
<keyword evidence="2" id="KW-1185">Reference proteome</keyword>
<keyword evidence="1" id="KW-0378">Hydrolase</keyword>